<dbReference type="PANTHER" id="PTHR11606">
    <property type="entry name" value="GLUTAMATE DEHYDROGENASE"/>
    <property type="match status" value="1"/>
</dbReference>
<dbReference type="Proteomes" id="UP000267606">
    <property type="component" value="Unassembled WGS sequence"/>
</dbReference>
<sequence length="137" mass="15984">MEVRARLLSTGEIIQPVEHVYDQLQEMEDQLDPLFFKMVDYYFEKGAAVIMPKLVEEHPSREMSKEAKQKFVRGIIAMIKPANKVLHITFPIKRDDGTFEMIEAWRAQHSDHRTPTKGGIRFAENVGEDEVCQYLKF</sequence>
<keyword evidence="5" id="KW-1185">Reference proteome</keyword>
<accession>A0A183HSH9</accession>
<comment type="similarity">
    <text evidence="1">Belongs to the Glu/Leu/Phe/Val dehydrogenases family.</text>
</comment>
<feature type="domain" description="Glutamate/phenylalanine/leucine/valine/L-tryptophan dehydrogenase dimerisation" evidence="3">
    <location>
        <begin position="83"/>
        <end position="132"/>
    </location>
</feature>
<reference evidence="6" key="1">
    <citation type="submission" date="2016-06" db="UniProtKB">
        <authorList>
            <consortium name="WormBaseParasite"/>
        </authorList>
    </citation>
    <scope>IDENTIFICATION</scope>
</reference>
<organism evidence="6">
    <name type="scientific">Onchocerca flexuosa</name>
    <dbReference type="NCBI Taxonomy" id="387005"/>
    <lineage>
        <taxon>Eukaryota</taxon>
        <taxon>Metazoa</taxon>
        <taxon>Ecdysozoa</taxon>
        <taxon>Nematoda</taxon>
        <taxon>Chromadorea</taxon>
        <taxon>Rhabditida</taxon>
        <taxon>Spirurina</taxon>
        <taxon>Spiruromorpha</taxon>
        <taxon>Filarioidea</taxon>
        <taxon>Onchocercidae</taxon>
        <taxon>Onchocerca</taxon>
    </lineage>
</organism>
<evidence type="ECO:0000313" key="4">
    <source>
        <dbReference type="EMBL" id="VDO68521.1"/>
    </source>
</evidence>
<gene>
    <name evidence="4" type="ORF">OFLC_LOCUS10443</name>
</gene>
<dbReference type="AlphaFoldDB" id="A0A183HSH9"/>
<dbReference type="GO" id="GO:0006538">
    <property type="term" value="P:L-glutamate catabolic process"/>
    <property type="evidence" value="ECO:0007669"/>
    <property type="project" value="TreeGrafter"/>
</dbReference>
<dbReference type="EMBL" id="UZAJ01013925">
    <property type="protein sequence ID" value="VDO68521.1"/>
    <property type="molecule type" value="Genomic_DNA"/>
</dbReference>
<dbReference type="GO" id="GO:0005739">
    <property type="term" value="C:mitochondrion"/>
    <property type="evidence" value="ECO:0007669"/>
    <property type="project" value="TreeGrafter"/>
</dbReference>
<evidence type="ECO:0000313" key="6">
    <source>
        <dbReference type="WBParaSite" id="OFLC_0001044001-mRNA-1"/>
    </source>
</evidence>
<evidence type="ECO:0000313" key="5">
    <source>
        <dbReference type="Proteomes" id="UP000267606"/>
    </source>
</evidence>
<proteinExistence type="inferred from homology"/>
<dbReference type="Gene3D" id="3.40.50.10860">
    <property type="entry name" value="Leucine Dehydrogenase, chain A, domain 1"/>
    <property type="match status" value="1"/>
</dbReference>
<protein>
    <submittedName>
        <fullName evidence="6">ELFV_dehydrog_N domain-containing protein</fullName>
    </submittedName>
</protein>
<reference evidence="4 5" key="2">
    <citation type="submission" date="2018-11" db="EMBL/GenBank/DDBJ databases">
        <authorList>
            <consortium name="Pathogen Informatics"/>
        </authorList>
    </citation>
    <scope>NUCLEOTIDE SEQUENCE [LARGE SCALE GENOMIC DNA]</scope>
</reference>
<dbReference type="PANTHER" id="PTHR11606:SF13">
    <property type="entry name" value="GLUTAMATE DEHYDROGENASE 1, MITOCHONDRIAL"/>
    <property type="match status" value="1"/>
</dbReference>
<evidence type="ECO:0000256" key="2">
    <source>
        <dbReference type="ARBA" id="ARBA00023002"/>
    </source>
</evidence>
<evidence type="ECO:0000256" key="1">
    <source>
        <dbReference type="ARBA" id="ARBA00006382"/>
    </source>
</evidence>
<dbReference type="GO" id="GO:0004352">
    <property type="term" value="F:glutamate dehydrogenase (NAD+) activity"/>
    <property type="evidence" value="ECO:0007669"/>
    <property type="project" value="TreeGrafter"/>
</dbReference>
<name>A0A183HSH9_9BILA</name>
<dbReference type="Gene3D" id="1.10.287.140">
    <property type="match status" value="1"/>
</dbReference>
<dbReference type="WBParaSite" id="OFLC_0001044001-mRNA-1">
    <property type="protein sequence ID" value="OFLC_0001044001-mRNA-1"/>
    <property type="gene ID" value="OFLC_0001044001"/>
</dbReference>
<dbReference type="SUPFAM" id="SSF53223">
    <property type="entry name" value="Aminoacid dehydrogenase-like, N-terminal domain"/>
    <property type="match status" value="1"/>
</dbReference>
<dbReference type="InterPro" id="IPR046346">
    <property type="entry name" value="Aminoacid_DH-like_N_sf"/>
</dbReference>
<dbReference type="InterPro" id="IPR006097">
    <property type="entry name" value="Glu/Leu/Phe/Val/Trp_DH_dimer"/>
</dbReference>
<keyword evidence="2" id="KW-0560">Oxidoreductase</keyword>
<evidence type="ECO:0000259" key="3">
    <source>
        <dbReference type="Pfam" id="PF02812"/>
    </source>
</evidence>
<dbReference type="STRING" id="387005.A0A183HSH9"/>
<dbReference type="Pfam" id="PF02812">
    <property type="entry name" value="ELFV_dehydrog_N"/>
    <property type="match status" value="1"/>
</dbReference>